<gene>
    <name evidence="3" type="ORF">GCM10009682_55030</name>
</gene>
<accession>A0ABP4YUU4</accession>
<evidence type="ECO:0000313" key="3">
    <source>
        <dbReference type="EMBL" id="GAA1829141.1"/>
    </source>
</evidence>
<comment type="caution">
    <text evidence="3">The sequence shown here is derived from an EMBL/GenBank/DDBJ whole genome shotgun (WGS) entry which is preliminary data.</text>
</comment>
<feature type="transmembrane region" description="Helical" evidence="2">
    <location>
        <begin position="63"/>
        <end position="81"/>
    </location>
</feature>
<keyword evidence="2" id="KW-1133">Transmembrane helix</keyword>
<dbReference type="EMBL" id="BAAALT010000253">
    <property type="protein sequence ID" value="GAA1829141.1"/>
    <property type="molecule type" value="Genomic_DNA"/>
</dbReference>
<dbReference type="Proteomes" id="UP001500218">
    <property type="component" value="Unassembled WGS sequence"/>
</dbReference>
<keyword evidence="2" id="KW-0812">Transmembrane</keyword>
<evidence type="ECO:0000313" key="4">
    <source>
        <dbReference type="Proteomes" id="UP001500218"/>
    </source>
</evidence>
<feature type="transmembrane region" description="Helical" evidence="2">
    <location>
        <begin position="40"/>
        <end position="57"/>
    </location>
</feature>
<protein>
    <submittedName>
        <fullName evidence="3">Uncharacterized protein</fullName>
    </submittedName>
</protein>
<evidence type="ECO:0000256" key="2">
    <source>
        <dbReference type="SAM" id="Phobius"/>
    </source>
</evidence>
<feature type="transmembrane region" description="Helical" evidence="2">
    <location>
        <begin position="110"/>
        <end position="131"/>
    </location>
</feature>
<name>A0ABP4YUU4_9ACTN</name>
<keyword evidence="4" id="KW-1185">Reference proteome</keyword>
<sequence length="193" mass="19750">MTIGSAIAEGAGMGLIVKQIGDSTTKYYWYPGDTREYRRALIALGSGAGAFALVYLVTRSVLAATTVGTSVTALLAGLNLGRRDAHALAGFPDVDGRAAGRAAVAHSGRAVWRAVVEGVGMAAAAVAIANLAADGFVANWVLPVVPAAVGACAHQAGMLMRRMEKQVSTAQTHAGRRNVAPSRGVAVPLRDTP</sequence>
<feature type="transmembrane region" description="Helical" evidence="2">
    <location>
        <begin position="137"/>
        <end position="156"/>
    </location>
</feature>
<organism evidence="3 4">
    <name type="scientific">Luedemannella flava</name>
    <dbReference type="NCBI Taxonomy" id="349316"/>
    <lineage>
        <taxon>Bacteria</taxon>
        <taxon>Bacillati</taxon>
        <taxon>Actinomycetota</taxon>
        <taxon>Actinomycetes</taxon>
        <taxon>Micromonosporales</taxon>
        <taxon>Micromonosporaceae</taxon>
        <taxon>Luedemannella</taxon>
    </lineage>
</organism>
<feature type="region of interest" description="Disordered" evidence="1">
    <location>
        <begin position="170"/>
        <end position="193"/>
    </location>
</feature>
<proteinExistence type="predicted"/>
<reference evidence="4" key="1">
    <citation type="journal article" date="2019" name="Int. J. Syst. Evol. Microbiol.">
        <title>The Global Catalogue of Microorganisms (GCM) 10K type strain sequencing project: providing services to taxonomists for standard genome sequencing and annotation.</title>
        <authorList>
            <consortium name="The Broad Institute Genomics Platform"/>
            <consortium name="The Broad Institute Genome Sequencing Center for Infectious Disease"/>
            <person name="Wu L."/>
            <person name="Ma J."/>
        </authorList>
    </citation>
    <scope>NUCLEOTIDE SEQUENCE [LARGE SCALE GENOMIC DNA]</scope>
    <source>
        <strain evidence="4">JCM 13250</strain>
    </source>
</reference>
<keyword evidence="2" id="KW-0472">Membrane</keyword>
<evidence type="ECO:0000256" key="1">
    <source>
        <dbReference type="SAM" id="MobiDB-lite"/>
    </source>
</evidence>